<dbReference type="Pfam" id="PF00551">
    <property type="entry name" value="Formyl_trans_N"/>
    <property type="match status" value="1"/>
</dbReference>
<evidence type="ECO:0000256" key="3">
    <source>
        <dbReference type="ARBA" id="ARBA00022679"/>
    </source>
</evidence>
<dbReference type="PANTHER" id="PTHR43369:SF2">
    <property type="entry name" value="PHOSPHORIBOSYLGLYCINAMIDE FORMYLTRANSFERASE"/>
    <property type="match status" value="1"/>
</dbReference>
<accession>A0A3B1EA29</accession>
<dbReference type="InterPro" id="IPR036477">
    <property type="entry name" value="Formyl_transf_N_sf"/>
</dbReference>
<dbReference type="Gene3D" id="3.40.50.170">
    <property type="entry name" value="Formyl transferase, N-terminal domain"/>
    <property type="match status" value="1"/>
</dbReference>
<evidence type="ECO:0000256" key="4">
    <source>
        <dbReference type="ARBA" id="ARBA00022755"/>
    </source>
</evidence>
<dbReference type="SUPFAM" id="SSF53328">
    <property type="entry name" value="Formyltransferase"/>
    <property type="match status" value="1"/>
</dbReference>
<feature type="domain" description="Formyl transferase N-terminal" evidence="5">
    <location>
        <begin position="2"/>
        <end position="179"/>
    </location>
</feature>
<dbReference type="InterPro" id="IPR002376">
    <property type="entry name" value="Formyl_transf_N"/>
</dbReference>
<evidence type="ECO:0000313" key="6">
    <source>
        <dbReference type="EMBL" id="VAY86574.1"/>
    </source>
</evidence>
<dbReference type="GO" id="GO:0005829">
    <property type="term" value="C:cytosol"/>
    <property type="evidence" value="ECO:0007669"/>
    <property type="project" value="TreeGrafter"/>
</dbReference>
<proteinExistence type="predicted"/>
<gene>
    <name evidence="6" type="ORF">MNB_ARC-1_520</name>
</gene>
<keyword evidence="4" id="KW-0658">Purine biosynthesis</keyword>
<evidence type="ECO:0000256" key="1">
    <source>
        <dbReference type="ARBA" id="ARBA00005054"/>
    </source>
</evidence>
<evidence type="ECO:0000256" key="2">
    <source>
        <dbReference type="ARBA" id="ARBA00012254"/>
    </source>
</evidence>
<evidence type="ECO:0000259" key="5">
    <source>
        <dbReference type="Pfam" id="PF00551"/>
    </source>
</evidence>
<dbReference type="GO" id="GO:0004644">
    <property type="term" value="F:phosphoribosylglycinamide formyltransferase activity"/>
    <property type="evidence" value="ECO:0007669"/>
    <property type="project" value="UniProtKB-EC"/>
</dbReference>
<dbReference type="GO" id="GO:0006189">
    <property type="term" value="P:'de novo' IMP biosynthetic process"/>
    <property type="evidence" value="ECO:0007669"/>
    <property type="project" value="TreeGrafter"/>
</dbReference>
<protein>
    <recommendedName>
        <fullName evidence="2">phosphoribosylglycinamide formyltransferase 1</fullName>
        <ecNumber evidence="2">2.1.2.2</ecNumber>
    </recommendedName>
</protein>
<dbReference type="PANTHER" id="PTHR43369">
    <property type="entry name" value="PHOSPHORIBOSYLGLYCINAMIDE FORMYLTRANSFERASE"/>
    <property type="match status" value="1"/>
</dbReference>
<name>A0A3B1EA29_9ZZZZ</name>
<dbReference type="AlphaFoldDB" id="A0A3B1EA29"/>
<organism evidence="6">
    <name type="scientific">hydrothermal vent metagenome</name>
    <dbReference type="NCBI Taxonomy" id="652676"/>
    <lineage>
        <taxon>unclassified sequences</taxon>
        <taxon>metagenomes</taxon>
        <taxon>ecological metagenomes</taxon>
    </lineage>
</organism>
<reference evidence="6" key="1">
    <citation type="submission" date="2018-10" db="EMBL/GenBank/DDBJ databases">
        <authorList>
            <person name="Aoki K."/>
        </authorList>
    </citation>
    <scope>NUCLEOTIDE SEQUENCE</scope>
</reference>
<dbReference type="EMBL" id="UOYO01000014">
    <property type="protein sequence ID" value="VAY86574.1"/>
    <property type="molecule type" value="Genomic_DNA"/>
</dbReference>
<comment type="pathway">
    <text evidence="1">Purine metabolism; IMP biosynthesis via de novo pathway; N(2)-formyl-N(1)-(5-phospho-D-ribosyl)glycinamide from N(1)-(5-phospho-D-ribosyl)glycinamide (10-formyl THF route): step 1/1.</text>
</comment>
<dbReference type="EC" id="2.1.2.2" evidence="2"/>
<sequence length="186" mass="20962">MKKIIVLFSGKASNLENILTTMHNKKIQVIATFTNNKQARGIGVSERFKIPCMIVDEKNFSDKDAYNKKLLGAINKLDFDLVVLAGYMKIIPEYFISNIQTPMINIHPSLLPLHKGLDGAKKSYEDDSRYGGASVHYVVPQVDSGEIITQKKIDKSKINNFTDYQKELSKVEFEILPIAITKALKI</sequence>
<keyword evidence="3 6" id="KW-0808">Transferase</keyword>